<dbReference type="InterPro" id="IPR011251">
    <property type="entry name" value="Luciferase-like_dom"/>
</dbReference>
<name>A0A853CQW7_9MICO</name>
<keyword evidence="2" id="KW-0503">Monooxygenase</keyword>
<reference evidence="2 3" key="1">
    <citation type="submission" date="2020-07" db="EMBL/GenBank/DDBJ databases">
        <title>Sequencing the genomes of 1000 actinobacteria strains.</title>
        <authorList>
            <person name="Klenk H.-P."/>
        </authorList>
    </citation>
    <scope>NUCLEOTIDE SEQUENCE [LARGE SCALE GENOMIC DNA]</scope>
    <source>
        <strain evidence="2 3">DSM 15165</strain>
    </source>
</reference>
<proteinExistence type="predicted"/>
<dbReference type="Gene3D" id="3.20.20.30">
    <property type="entry name" value="Luciferase-like domain"/>
    <property type="match status" value="1"/>
</dbReference>
<dbReference type="SUPFAM" id="SSF51679">
    <property type="entry name" value="Bacterial luciferase-like"/>
    <property type="match status" value="1"/>
</dbReference>
<organism evidence="2 3">
    <name type="scientific">Leifsonia shinshuensis</name>
    <dbReference type="NCBI Taxonomy" id="150026"/>
    <lineage>
        <taxon>Bacteria</taxon>
        <taxon>Bacillati</taxon>
        <taxon>Actinomycetota</taxon>
        <taxon>Actinomycetes</taxon>
        <taxon>Micrococcales</taxon>
        <taxon>Microbacteriaceae</taxon>
        <taxon>Leifsonia</taxon>
    </lineage>
</organism>
<dbReference type="Proteomes" id="UP000578352">
    <property type="component" value="Unassembled WGS sequence"/>
</dbReference>
<protein>
    <submittedName>
        <fullName evidence="2">Alkanesulfonate monooxygenase SsuD/methylene tetrahydromethanopterin reductase-like flavin-dependent oxidoreductase (Luciferase family)</fullName>
    </submittedName>
</protein>
<comment type="caution">
    <text evidence="2">The sequence shown here is derived from an EMBL/GenBank/DDBJ whole genome shotgun (WGS) entry which is preliminary data.</text>
</comment>
<evidence type="ECO:0000313" key="3">
    <source>
        <dbReference type="Proteomes" id="UP000578352"/>
    </source>
</evidence>
<dbReference type="GO" id="GO:0005829">
    <property type="term" value="C:cytosol"/>
    <property type="evidence" value="ECO:0007669"/>
    <property type="project" value="TreeGrafter"/>
</dbReference>
<gene>
    <name evidence="2" type="ORF">HNR13_000976</name>
</gene>
<evidence type="ECO:0000313" key="2">
    <source>
        <dbReference type="EMBL" id="NYJ22689.1"/>
    </source>
</evidence>
<keyword evidence="2" id="KW-0560">Oxidoreductase</keyword>
<dbReference type="RefSeq" id="WP_179604711.1">
    <property type="nucleotide sequence ID" value="NZ_BAABEH010000001.1"/>
</dbReference>
<dbReference type="PANTHER" id="PTHR30137:SF15">
    <property type="entry name" value="BLL6902 PROTEIN"/>
    <property type="match status" value="1"/>
</dbReference>
<dbReference type="PANTHER" id="PTHR30137">
    <property type="entry name" value="LUCIFERASE-LIKE MONOOXYGENASE"/>
    <property type="match status" value="1"/>
</dbReference>
<feature type="domain" description="Luciferase-like" evidence="1">
    <location>
        <begin position="16"/>
        <end position="252"/>
    </location>
</feature>
<dbReference type="GO" id="GO:0004497">
    <property type="term" value="F:monooxygenase activity"/>
    <property type="evidence" value="ECO:0007669"/>
    <property type="project" value="UniProtKB-KW"/>
</dbReference>
<dbReference type="Pfam" id="PF00296">
    <property type="entry name" value="Bac_luciferase"/>
    <property type="match status" value="1"/>
</dbReference>
<accession>A0A853CQW7</accession>
<dbReference type="EMBL" id="JACCFL010000001">
    <property type="protein sequence ID" value="NYJ22689.1"/>
    <property type="molecule type" value="Genomic_DNA"/>
</dbReference>
<dbReference type="InterPro" id="IPR036661">
    <property type="entry name" value="Luciferase-like_sf"/>
</dbReference>
<dbReference type="AlphaFoldDB" id="A0A853CQW7"/>
<dbReference type="InterPro" id="IPR050766">
    <property type="entry name" value="Bact_Lucif_Oxidored"/>
</dbReference>
<dbReference type="GO" id="GO:0016705">
    <property type="term" value="F:oxidoreductase activity, acting on paired donors, with incorporation or reduction of molecular oxygen"/>
    <property type="evidence" value="ECO:0007669"/>
    <property type="project" value="InterPro"/>
</dbReference>
<evidence type="ECO:0000259" key="1">
    <source>
        <dbReference type="Pfam" id="PF00296"/>
    </source>
</evidence>
<sequence length="343" mass="36558">MTDRIVDAPLQLGLFAHFAEEAAEAESYREFLHLFEHAEEAGFGYAWVRQFHFRNPGSTRSGGLPSPFVLLAALAATTSRLRLGTAAITLPLENPIRVAEDAAVLDAISGGRLELGVANGAGAPAAAEALGRRLPEDREERRRAFLDALDVLLDALRGKPVTADGHTLAPTAPSLPDRIWEATLTAESARAAGERGYGVLVGTTQTVPAEVTAAAYLEGLRVSGAAPRLGLSTLVLPGRTREEALAAAREGIERKWAWGKDFLPPASTLAEKAASVGLHYGTTDDIVESIASQPAFRFTTHLQVQLELVYDGFARRHDALEQFTAEIAPALGWTSPLLAGVGR</sequence>